<feature type="compositionally biased region" description="Basic and acidic residues" evidence="6">
    <location>
        <begin position="355"/>
        <end position="364"/>
    </location>
</feature>
<feature type="region of interest" description="Disordered" evidence="6">
    <location>
        <begin position="344"/>
        <end position="364"/>
    </location>
</feature>
<dbReference type="GeneID" id="33555121"/>
<dbReference type="NCBIfam" id="TIGR00214">
    <property type="entry name" value="lipB"/>
    <property type="match status" value="1"/>
</dbReference>
<sequence length="364" mass="40257">MAASSQFGFRSLISSTASCSKLISPRNPRSNTRARPFQTASHDLAFARPSTRTYSTAESSPSCSTSGFNTILPPIRYHIFQNPLPYTIGLRLQNELVAKRIEWKRKKGGGRGTGILTILKYLEHVPTYTTGRRDNSPNPDTLHPEEKKVQHVGAEFHITKRGGQVTYHGPGQLVGYPLFDLNAMEMPTRCYVDYLQSLLADYVRSKGIEGVVAPHPEGHVGIFASPTEKVGSIGIHLQHRITSHGFAMNITPEPLAWFDLVLACGLADVKAVSLHDLMVRSAVNDGVLPNPTPGVKDVASELVQRFSEKFSRPLLDLRERSRNKGAKVYREMIGRAEDEAKQFNVEAGGWPSEPDLSRQRELGS</sequence>
<dbReference type="InterPro" id="IPR045864">
    <property type="entry name" value="aa-tRNA-synth_II/BPL/LPL"/>
</dbReference>
<dbReference type="EC" id="2.3.1.181" evidence="3"/>
<dbReference type="PROSITE" id="PS51733">
    <property type="entry name" value="BPL_LPL_CATALYTIC"/>
    <property type="match status" value="1"/>
</dbReference>
<dbReference type="SUPFAM" id="SSF55681">
    <property type="entry name" value="Class II aaRS and biotin synthetases"/>
    <property type="match status" value="1"/>
</dbReference>
<evidence type="ECO:0000259" key="7">
    <source>
        <dbReference type="PROSITE" id="PS51733"/>
    </source>
</evidence>
<dbReference type="InterPro" id="IPR000544">
    <property type="entry name" value="Octanoyltransferase"/>
</dbReference>
<evidence type="ECO:0000256" key="6">
    <source>
        <dbReference type="SAM" id="MobiDB-lite"/>
    </source>
</evidence>
<dbReference type="PANTHER" id="PTHR10993:SF7">
    <property type="entry name" value="LIPOYLTRANSFERASE 2, MITOCHONDRIAL-RELATED"/>
    <property type="match status" value="1"/>
</dbReference>
<dbReference type="AlphaFoldDB" id="A0A1Y1ULB3"/>
<evidence type="ECO:0000256" key="1">
    <source>
        <dbReference type="ARBA" id="ARBA00004821"/>
    </source>
</evidence>
<dbReference type="RefSeq" id="XP_021872216.1">
    <property type="nucleotide sequence ID" value="XM_022013313.1"/>
</dbReference>
<comment type="pathway">
    <text evidence="1">Protein modification; protein lipoylation via endogenous pathway; protein N(6)-(lipoyl)lysine from octanoyl-[acyl-carrier-protein]: step 1/2.</text>
</comment>
<dbReference type="UniPathway" id="UPA00538">
    <property type="reaction ID" value="UER00592"/>
</dbReference>
<keyword evidence="5" id="KW-0012">Acyltransferase</keyword>
<reference evidence="8 9" key="1">
    <citation type="submission" date="2017-03" db="EMBL/GenBank/DDBJ databases">
        <title>Widespread Adenine N6-methylation of Active Genes in Fungi.</title>
        <authorList>
            <consortium name="DOE Joint Genome Institute"/>
            <person name="Mondo S.J."/>
            <person name="Dannebaum R.O."/>
            <person name="Kuo R.C."/>
            <person name="Louie K.B."/>
            <person name="Bewick A.J."/>
            <person name="Labutti K."/>
            <person name="Haridas S."/>
            <person name="Kuo A."/>
            <person name="Salamov A."/>
            <person name="Ahrendt S.R."/>
            <person name="Lau R."/>
            <person name="Bowen B.P."/>
            <person name="Lipzen A."/>
            <person name="Sullivan W."/>
            <person name="Andreopoulos W.B."/>
            <person name="Clum A."/>
            <person name="Lindquist E."/>
            <person name="Daum C."/>
            <person name="Northen T.R."/>
            <person name="Ramamoorthy G."/>
            <person name="Schmitz R.J."/>
            <person name="Gryganskyi A."/>
            <person name="Culley D."/>
            <person name="Magnuson J."/>
            <person name="James T.Y."/>
            <person name="O'Malley M.A."/>
            <person name="Stajich J.E."/>
            <person name="Spatafora J.W."/>
            <person name="Visel A."/>
            <person name="Grigoriev I.V."/>
        </authorList>
    </citation>
    <scope>NUCLEOTIDE SEQUENCE [LARGE SCALE GENOMIC DNA]</scope>
    <source>
        <strain evidence="8 9">NRRL Y-17943</strain>
    </source>
</reference>
<dbReference type="InterPro" id="IPR020605">
    <property type="entry name" value="Octanoyltransferase_CS"/>
</dbReference>
<protein>
    <recommendedName>
        <fullName evidence="3">lipoyl(octanoyl) transferase</fullName>
        <ecNumber evidence="3">2.3.1.181</ecNumber>
    </recommendedName>
</protein>
<keyword evidence="4" id="KW-0808">Transferase</keyword>
<dbReference type="PROSITE" id="PS01313">
    <property type="entry name" value="LIPB"/>
    <property type="match status" value="1"/>
</dbReference>
<keyword evidence="9" id="KW-1185">Reference proteome</keyword>
<feature type="domain" description="BPL/LPL catalytic" evidence="7">
    <location>
        <begin position="113"/>
        <end position="314"/>
    </location>
</feature>
<dbReference type="InterPro" id="IPR004143">
    <property type="entry name" value="BPL_LPL_catalytic"/>
</dbReference>
<dbReference type="InParanoid" id="A0A1Y1ULB3"/>
<dbReference type="GO" id="GO:0033819">
    <property type="term" value="F:lipoyl(octanoyl) transferase activity"/>
    <property type="evidence" value="ECO:0007669"/>
    <property type="project" value="UniProtKB-EC"/>
</dbReference>
<evidence type="ECO:0000256" key="2">
    <source>
        <dbReference type="ARBA" id="ARBA00007907"/>
    </source>
</evidence>
<dbReference type="Pfam" id="PF21948">
    <property type="entry name" value="LplA-B_cat"/>
    <property type="match status" value="1"/>
</dbReference>
<proteinExistence type="inferred from homology"/>
<evidence type="ECO:0000313" key="8">
    <source>
        <dbReference type="EMBL" id="ORX38294.1"/>
    </source>
</evidence>
<dbReference type="OrthoDB" id="19908at2759"/>
<evidence type="ECO:0000256" key="4">
    <source>
        <dbReference type="ARBA" id="ARBA00022679"/>
    </source>
</evidence>
<comment type="caution">
    <text evidence="8">The sequence shown here is derived from an EMBL/GenBank/DDBJ whole genome shotgun (WGS) entry which is preliminary data.</text>
</comment>
<evidence type="ECO:0000256" key="5">
    <source>
        <dbReference type="ARBA" id="ARBA00023315"/>
    </source>
</evidence>
<evidence type="ECO:0000256" key="3">
    <source>
        <dbReference type="ARBA" id="ARBA00012334"/>
    </source>
</evidence>
<comment type="similarity">
    <text evidence="2">Belongs to the LipB family.</text>
</comment>
<dbReference type="GO" id="GO:0009249">
    <property type="term" value="P:protein lipoylation"/>
    <property type="evidence" value="ECO:0007669"/>
    <property type="project" value="InterPro"/>
</dbReference>
<dbReference type="Gene3D" id="3.30.930.10">
    <property type="entry name" value="Bira Bifunctional Protein, Domain 2"/>
    <property type="match status" value="1"/>
</dbReference>
<dbReference type="Proteomes" id="UP000193218">
    <property type="component" value="Unassembled WGS sequence"/>
</dbReference>
<organism evidence="8 9">
    <name type="scientific">Kockovaella imperatae</name>
    <dbReference type="NCBI Taxonomy" id="4999"/>
    <lineage>
        <taxon>Eukaryota</taxon>
        <taxon>Fungi</taxon>
        <taxon>Dikarya</taxon>
        <taxon>Basidiomycota</taxon>
        <taxon>Agaricomycotina</taxon>
        <taxon>Tremellomycetes</taxon>
        <taxon>Tremellales</taxon>
        <taxon>Cuniculitremaceae</taxon>
        <taxon>Kockovaella</taxon>
    </lineage>
</organism>
<feature type="region of interest" description="Disordered" evidence="6">
    <location>
        <begin position="22"/>
        <end position="41"/>
    </location>
</feature>
<dbReference type="PANTHER" id="PTHR10993">
    <property type="entry name" value="OCTANOYLTRANSFERASE"/>
    <property type="match status" value="1"/>
</dbReference>
<evidence type="ECO:0000313" key="9">
    <source>
        <dbReference type="Proteomes" id="UP000193218"/>
    </source>
</evidence>
<gene>
    <name evidence="8" type="ORF">BD324DRAFT_578278</name>
</gene>
<dbReference type="EMBL" id="NBSH01000004">
    <property type="protein sequence ID" value="ORX38294.1"/>
    <property type="molecule type" value="Genomic_DNA"/>
</dbReference>
<accession>A0A1Y1ULB3</accession>
<name>A0A1Y1ULB3_9TREE</name>
<dbReference type="STRING" id="4999.A0A1Y1ULB3"/>